<dbReference type="InterPro" id="IPR001944">
    <property type="entry name" value="Glycoside_Hdrlase_35"/>
</dbReference>
<evidence type="ECO:0000256" key="1">
    <source>
        <dbReference type="ARBA" id="ARBA00009809"/>
    </source>
</evidence>
<comment type="similarity">
    <text evidence="1">Belongs to the glycosyl hydrolase 35 family.</text>
</comment>
<evidence type="ECO:0000259" key="3">
    <source>
        <dbReference type="Pfam" id="PF18120"/>
    </source>
</evidence>
<reference evidence="4 5" key="1">
    <citation type="submission" date="2024-03" db="EMBL/GenBank/DDBJ databases">
        <authorList>
            <person name="Jo J.-H."/>
        </authorList>
    </citation>
    <scope>NUCLEOTIDE SEQUENCE [LARGE SCALE GENOMIC DNA]</scope>
    <source>
        <strain evidence="4 5">PS1R-30</strain>
    </source>
</reference>
<evidence type="ECO:0000313" key="5">
    <source>
        <dbReference type="Proteomes" id="UP001361239"/>
    </source>
</evidence>
<protein>
    <submittedName>
        <fullName evidence="4">DUF5597 domain-containing protein</fullName>
    </submittedName>
</protein>
<evidence type="ECO:0000313" key="4">
    <source>
        <dbReference type="EMBL" id="MEJ5979251.1"/>
    </source>
</evidence>
<dbReference type="Gene3D" id="3.20.20.80">
    <property type="entry name" value="Glycosidases"/>
    <property type="match status" value="1"/>
</dbReference>
<dbReference type="SUPFAM" id="SSF51445">
    <property type="entry name" value="(Trans)glycosidases"/>
    <property type="match status" value="1"/>
</dbReference>
<keyword evidence="5" id="KW-1185">Reference proteome</keyword>
<sequence>MIRGKCARGVMAGIALVWLASAGTLGARELPAFKRNGETTQLHLDGRPVVLISGELHNSSASSPAYMAPIWDKLARNGVRTVIGTASWELVEPEEGRFNFAEVDDQIRQARQRNQRLVMIWFGAYKNAESTYAPSWVRRDEQRFPRAVRDPAFKAMGMAAFLKFNPALSAFGKNLASADARAFAALMRHIRQVDREQTVIMVQVENEVGLLADSRDRSAPATAAWEAPVPAELTAYLERRRDALKPHLLQLWGRGGFRTSGTWREVFGDDRAAHEVFMAWGFSRYVDEVAKAGAREYPLPMFANAWLGPQARAPEPGDYPSGGPVARMMDVWKAGAPSLALLAPDIYIDDFAGTLADFQRDDNPVFIPEAKPEAGNLFLALGQYRAVGFSPFGIEDVPEGSELFQAYRALNTMVPEIVAAQASGTIRAIRLTADGSQRVDLGGYTIAFQAAPPTAGAFGPGTGSAAQAPSPGYALILQVAADEFVIVGRNVAPRFELPGQQVELDTTVEGSFAEGRWVPGRTLNGDERWSLFPTDSLRTVRFRLLRRPAP</sequence>
<dbReference type="Pfam" id="PF18120">
    <property type="entry name" value="DUF5597"/>
    <property type="match status" value="1"/>
</dbReference>
<dbReference type="RefSeq" id="WP_339589190.1">
    <property type="nucleotide sequence ID" value="NZ_JBBHJZ010000006.1"/>
</dbReference>
<feature type="domain" description="Glycoside hydrolase 35 catalytic" evidence="2">
    <location>
        <begin position="41"/>
        <end position="154"/>
    </location>
</feature>
<dbReference type="InterPro" id="IPR031330">
    <property type="entry name" value="Gly_Hdrlase_35_cat"/>
</dbReference>
<dbReference type="Proteomes" id="UP001361239">
    <property type="component" value="Unassembled WGS sequence"/>
</dbReference>
<name>A0ABU8S2Z5_9SPHN</name>
<proteinExistence type="inferred from homology"/>
<dbReference type="InterPro" id="IPR040719">
    <property type="entry name" value="DUF5597"/>
</dbReference>
<organism evidence="4 5">
    <name type="scientific">Novosphingobium anseongense</name>
    <dbReference type="NCBI Taxonomy" id="3133436"/>
    <lineage>
        <taxon>Bacteria</taxon>
        <taxon>Pseudomonadati</taxon>
        <taxon>Pseudomonadota</taxon>
        <taxon>Alphaproteobacteria</taxon>
        <taxon>Sphingomonadales</taxon>
        <taxon>Sphingomonadaceae</taxon>
        <taxon>Novosphingobium</taxon>
    </lineage>
</organism>
<evidence type="ECO:0000259" key="2">
    <source>
        <dbReference type="Pfam" id="PF01301"/>
    </source>
</evidence>
<accession>A0ABU8S2Z5</accession>
<dbReference type="Pfam" id="PF01301">
    <property type="entry name" value="Glyco_hydro_35"/>
    <property type="match status" value="1"/>
</dbReference>
<dbReference type="EMBL" id="JBBHJZ010000006">
    <property type="protein sequence ID" value="MEJ5979251.1"/>
    <property type="molecule type" value="Genomic_DNA"/>
</dbReference>
<dbReference type="InterPro" id="IPR017853">
    <property type="entry name" value="GH"/>
</dbReference>
<dbReference type="Gene3D" id="2.60.220.20">
    <property type="entry name" value="putative beta-Galactosidase from caulobacter crescentus"/>
    <property type="match status" value="1"/>
</dbReference>
<dbReference type="PANTHER" id="PTHR23421">
    <property type="entry name" value="BETA-GALACTOSIDASE RELATED"/>
    <property type="match status" value="1"/>
</dbReference>
<gene>
    <name evidence="4" type="ORF">WG901_21540</name>
</gene>
<comment type="caution">
    <text evidence="4">The sequence shown here is derived from an EMBL/GenBank/DDBJ whole genome shotgun (WGS) entry which is preliminary data.</text>
</comment>
<feature type="domain" description="DUF5597" evidence="3">
    <location>
        <begin position="404"/>
        <end position="528"/>
    </location>
</feature>